<dbReference type="Pfam" id="PF00022">
    <property type="entry name" value="Actin"/>
    <property type="match status" value="1"/>
</dbReference>
<evidence type="ECO:0000256" key="2">
    <source>
        <dbReference type="ARBA" id="ARBA00022468"/>
    </source>
</evidence>
<name>A0A814G5Y2_9BILA</name>
<keyword evidence="2" id="KW-0343">GTPase activation</keyword>
<dbReference type="PROSITE" id="PS50086">
    <property type="entry name" value="TBC_RABGAP"/>
    <property type="match status" value="1"/>
</dbReference>
<keyword evidence="6" id="KW-1185">Reference proteome</keyword>
<evidence type="ECO:0000256" key="1">
    <source>
        <dbReference type="ARBA" id="ARBA00003520"/>
    </source>
</evidence>
<dbReference type="PANTHER" id="PTHR22957">
    <property type="entry name" value="TBC1 DOMAIN FAMILY MEMBER GTPASE-ACTIVATING PROTEIN"/>
    <property type="match status" value="1"/>
</dbReference>
<dbReference type="AlphaFoldDB" id="A0A814G5Y2"/>
<proteinExistence type="predicted"/>
<protein>
    <recommendedName>
        <fullName evidence="3">Rab-GAP TBC domain-containing protein</fullName>
    </recommendedName>
</protein>
<dbReference type="Proteomes" id="UP000663870">
    <property type="component" value="Unassembled WGS sequence"/>
</dbReference>
<dbReference type="SUPFAM" id="SSF47923">
    <property type="entry name" value="Ypt/Rab-GAP domain of gyp1p"/>
    <property type="match status" value="2"/>
</dbReference>
<dbReference type="Pfam" id="PF00566">
    <property type="entry name" value="RabGAP-TBC"/>
    <property type="match status" value="1"/>
</dbReference>
<sequence length="614" mass="70943">MPVAEGVPLAIQFDSLSYASKAIHRQIQLLLEQHAVIIRQGKKQSFKSVKIKLSEDTLEDIKVRCCFISPFTRAQTYAKNKYIPDESSESFKEASSIDYPLDGMMIIRIPGIVREFACEVLFEQDIDGRSIATLILDTLLQSSIDLRQQLAKNILVIGGTAMIPGFLHRLHSELIYLVNISTYVNRLVIKQFHFHSPPAQLNYTAWLGGSIFGTLDILESQSIICDKYLENGIIPDCKYSLKAISDYLGGIHNDLRSQAWKYLFGFYPPLLSKAEQETIDIERKLRYDFMCERCQQEMPQELCSQLPHLSSNKLKELLSSNQIFFSIQQRIEAYKPKFNWYDMDYHVRLIAKDLHRTDFISSEKKPVDYNYGPLTRLLVTFACYNPTIGYSQGMNDMALSFLHVFSYSEHEAYFCFASYIIQSGEHFTKLGIATKIKQLPKLVEIVDQLLYDRIVSLDVELWTFCHRWLFLCFRREFAKEEDTLICFEVVSSHFLEENSLAGERLLYDIQLKQAEQIGISSYSSISTELNSKHNEDYRYSFDLFVCIAMISLFRSCLFDAHDELEALEAIQQRQKTLDVRQVLSLAEQLFKIYYQQITAMSSTSSMESASFEII</sequence>
<comment type="caution">
    <text evidence="5">The sequence shown here is derived from an EMBL/GenBank/DDBJ whole genome shotgun (WGS) entry which is preliminary data.</text>
</comment>
<dbReference type="InterPro" id="IPR035969">
    <property type="entry name" value="Rab-GAP_TBC_sf"/>
</dbReference>
<dbReference type="EMBL" id="CAJNOL010000298">
    <property type="protein sequence ID" value="CAF0991734.1"/>
    <property type="molecule type" value="Genomic_DNA"/>
</dbReference>
<feature type="domain" description="Rab-GAP TBC" evidence="3">
    <location>
        <begin position="250"/>
        <end position="494"/>
    </location>
</feature>
<evidence type="ECO:0000259" key="3">
    <source>
        <dbReference type="PROSITE" id="PS50086"/>
    </source>
</evidence>
<dbReference type="Proteomes" id="UP000663854">
    <property type="component" value="Unassembled WGS sequence"/>
</dbReference>
<dbReference type="EMBL" id="CAJNOH010000220">
    <property type="protein sequence ID" value="CAF0951532.1"/>
    <property type="molecule type" value="Genomic_DNA"/>
</dbReference>
<organism evidence="5 6">
    <name type="scientific">Rotaria sordida</name>
    <dbReference type="NCBI Taxonomy" id="392033"/>
    <lineage>
        <taxon>Eukaryota</taxon>
        <taxon>Metazoa</taxon>
        <taxon>Spiralia</taxon>
        <taxon>Gnathifera</taxon>
        <taxon>Rotifera</taxon>
        <taxon>Eurotatoria</taxon>
        <taxon>Bdelloidea</taxon>
        <taxon>Philodinida</taxon>
        <taxon>Philodinidae</taxon>
        <taxon>Rotaria</taxon>
    </lineage>
</organism>
<dbReference type="SUPFAM" id="SSF53067">
    <property type="entry name" value="Actin-like ATPase domain"/>
    <property type="match status" value="1"/>
</dbReference>
<dbReference type="InterPro" id="IPR043129">
    <property type="entry name" value="ATPase_NBD"/>
</dbReference>
<reference evidence="5" key="1">
    <citation type="submission" date="2021-02" db="EMBL/GenBank/DDBJ databases">
        <authorList>
            <person name="Nowell W R."/>
        </authorList>
    </citation>
    <scope>NUCLEOTIDE SEQUENCE</scope>
</reference>
<dbReference type="InterPro" id="IPR000195">
    <property type="entry name" value="Rab-GAP-TBC_dom"/>
</dbReference>
<evidence type="ECO:0000313" key="4">
    <source>
        <dbReference type="EMBL" id="CAF0951532.1"/>
    </source>
</evidence>
<accession>A0A814G5Y2</accession>
<dbReference type="PANTHER" id="PTHR22957:SF466">
    <property type="entry name" value="SI:DKEY-238D18.4"/>
    <property type="match status" value="1"/>
</dbReference>
<gene>
    <name evidence="5" type="ORF">JXQ802_LOCUS13707</name>
    <name evidence="4" type="ORF">PYM288_LOCUS12149</name>
</gene>
<dbReference type="Gene3D" id="3.90.640.10">
    <property type="entry name" value="Actin, Chain A, domain 4"/>
    <property type="match status" value="1"/>
</dbReference>
<evidence type="ECO:0000313" key="6">
    <source>
        <dbReference type="Proteomes" id="UP000663870"/>
    </source>
</evidence>
<dbReference type="Gene3D" id="1.10.8.270">
    <property type="entry name" value="putative rabgap domain of human tbc1 domain family member 14 like domains"/>
    <property type="match status" value="1"/>
</dbReference>
<evidence type="ECO:0000313" key="5">
    <source>
        <dbReference type="EMBL" id="CAF0991734.1"/>
    </source>
</evidence>
<dbReference type="Gene3D" id="1.10.472.80">
    <property type="entry name" value="Ypt/Rab-GAP domain of gyp1p, domain 3"/>
    <property type="match status" value="1"/>
</dbReference>
<dbReference type="Gene3D" id="3.30.420.40">
    <property type="match status" value="2"/>
</dbReference>
<dbReference type="GO" id="GO:0005096">
    <property type="term" value="F:GTPase activator activity"/>
    <property type="evidence" value="ECO:0007669"/>
    <property type="project" value="UniProtKB-KW"/>
</dbReference>
<dbReference type="InterPro" id="IPR004000">
    <property type="entry name" value="Actin"/>
</dbReference>
<comment type="function">
    <text evidence="1">Actins are highly conserved proteins that are involved in various types of cell motility and are ubiquitously expressed in all eukaryotic cells.</text>
</comment>
<dbReference type="SMART" id="SM00164">
    <property type="entry name" value="TBC"/>
    <property type="match status" value="1"/>
</dbReference>